<protein>
    <submittedName>
        <fullName evidence="1">Uncharacterized protein</fullName>
    </submittedName>
</protein>
<keyword evidence="2" id="KW-1185">Reference proteome</keyword>
<evidence type="ECO:0000313" key="2">
    <source>
        <dbReference type="Proteomes" id="UP000499080"/>
    </source>
</evidence>
<dbReference type="OrthoDB" id="272985at2759"/>
<reference evidence="1 2" key="1">
    <citation type="journal article" date="2019" name="Sci. Rep.">
        <title>Orb-weaving spider Araneus ventricosus genome elucidates the spidroin gene catalogue.</title>
        <authorList>
            <person name="Kono N."/>
            <person name="Nakamura H."/>
            <person name="Ohtoshi R."/>
            <person name="Moran D.A.P."/>
            <person name="Shinohara A."/>
            <person name="Yoshida Y."/>
            <person name="Fujiwara M."/>
            <person name="Mori M."/>
            <person name="Tomita M."/>
            <person name="Arakawa K."/>
        </authorList>
    </citation>
    <scope>NUCLEOTIDE SEQUENCE [LARGE SCALE GENOMIC DNA]</scope>
</reference>
<accession>A0A4Y2MMA2</accession>
<dbReference type="AlphaFoldDB" id="A0A4Y2MMA2"/>
<dbReference type="EMBL" id="BGPR01007538">
    <property type="protein sequence ID" value="GBN27652.1"/>
    <property type="molecule type" value="Genomic_DNA"/>
</dbReference>
<dbReference type="Proteomes" id="UP000499080">
    <property type="component" value="Unassembled WGS sequence"/>
</dbReference>
<sequence length="95" mass="10536">MGNLIAEEDGETLSYLKSHVKLEQHFSINLILPEILSNYHVALAVVPSRIAIRLLDGYLIAHSLLQLPLILAHTENPICNISKKSDKAIVQQIAN</sequence>
<organism evidence="1 2">
    <name type="scientific">Araneus ventricosus</name>
    <name type="common">Orbweaver spider</name>
    <name type="synonym">Epeira ventricosa</name>
    <dbReference type="NCBI Taxonomy" id="182803"/>
    <lineage>
        <taxon>Eukaryota</taxon>
        <taxon>Metazoa</taxon>
        <taxon>Ecdysozoa</taxon>
        <taxon>Arthropoda</taxon>
        <taxon>Chelicerata</taxon>
        <taxon>Arachnida</taxon>
        <taxon>Araneae</taxon>
        <taxon>Araneomorphae</taxon>
        <taxon>Entelegynae</taxon>
        <taxon>Araneoidea</taxon>
        <taxon>Araneidae</taxon>
        <taxon>Araneus</taxon>
    </lineage>
</organism>
<comment type="caution">
    <text evidence="1">The sequence shown here is derived from an EMBL/GenBank/DDBJ whole genome shotgun (WGS) entry which is preliminary data.</text>
</comment>
<gene>
    <name evidence="1" type="ORF">AVEN_27516_1</name>
</gene>
<evidence type="ECO:0000313" key="1">
    <source>
        <dbReference type="EMBL" id="GBN27652.1"/>
    </source>
</evidence>
<name>A0A4Y2MMA2_ARAVE</name>
<proteinExistence type="predicted"/>